<dbReference type="SMART" id="SM00987">
    <property type="entry name" value="UreE_C"/>
    <property type="match status" value="1"/>
</dbReference>
<dbReference type="InterPro" id="IPR036895">
    <property type="entry name" value="Uracil-DNA_glycosylase-like_sf"/>
</dbReference>
<evidence type="ECO:0000313" key="17">
    <source>
        <dbReference type="EMBL" id="RGY17582.1"/>
    </source>
</evidence>
<reference evidence="18 19" key="1">
    <citation type="submission" date="2018-08" db="EMBL/GenBank/DDBJ databases">
        <title>A genome reference for cultivated species of the human gut microbiota.</title>
        <authorList>
            <person name="Zou Y."/>
            <person name="Xue W."/>
            <person name="Luo G."/>
        </authorList>
    </citation>
    <scope>NUCLEOTIDE SEQUENCE [LARGE SCALE GENOMIC DNA]</scope>
    <source>
        <strain evidence="16 18">AF14-49</strain>
        <strain evidence="17 19">OF02-7</strain>
    </source>
</reference>
<dbReference type="STRING" id="1121130.GCA_000519105_01513"/>
<evidence type="ECO:0000256" key="11">
    <source>
        <dbReference type="PROSITE-ProRule" id="PRU10072"/>
    </source>
</evidence>
<reference evidence="14" key="2">
    <citation type="journal article" date="2021" name="PeerJ">
        <title>Extensive microbial diversity within the chicken gut microbiome revealed by metagenomics and culture.</title>
        <authorList>
            <person name="Gilroy R."/>
            <person name="Ravi A."/>
            <person name="Getino M."/>
            <person name="Pursley I."/>
            <person name="Horton D.L."/>
            <person name="Alikhan N.F."/>
            <person name="Baker D."/>
            <person name="Gharbi K."/>
            <person name="Hall N."/>
            <person name="Watson M."/>
            <person name="Adriaenssens E.M."/>
            <person name="Foster-Nyarko E."/>
            <person name="Jarju S."/>
            <person name="Secka A."/>
            <person name="Antonio M."/>
            <person name="Oren A."/>
            <person name="Chaudhuri R.R."/>
            <person name="La Ragione R."/>
            <person name="Hildebrand F."/>
            <person name="Pallen M.J."/>
        </authorList>
    </citation>
    <scope>NUCLEOTIDE SEQUENCE</scope>
    <source>
        <strain evidence="14">6966</strain>
    </source>
</reference>
<dbReference type="EMBL" id="QRZA01000019">
    <property type="protein sequence ID" value="RGV32585.1"/>
    <property type="molecule type" value="Genomic_DNA"/>
</dbReference>
<evidence type="ECO:0000259" key="13">
    <source>
        <dbReference type="SMART" id="SM00986"/>
    </source>
</evidence>
<evidence type="ECO:0000256" key="3">
    <source>
        <dbReference type="ARBA" id="ARBA00008184"/>
    </source>
</evidence>
<dbReference type="Proteomes" id="UP000742098">
    <property type="component" value="Unassembled WGS sequence"/>
</dbReference>
<dbReference type="OrthoDB" id="9804372at2"/>
<dbReference type="EMBL" id="CP069450">
    <property type="protein sequence ID" value="QRO51007.1"/>
    <property type="molecule type" value="Genomic_DNA"/>
</dbReference>
<evidence type="ECO:0000256" key="12">
    <source>
        <dbReference type="RuleBase" id="RU003780"/>
    </source>
</evidence>
<evidence type="ECO:0000256" key="2">
    <source>
        <dbReference type="ARBA" id="ARBA00002631"/>
    </source>
</evidence>
<feature type="active site" description="Proton acceptor" evidence="10 11">
    <location>
        <position position="66"/>
    </location>
</feature>
<protein>
    <recommendedName>
        <fullName evidence="5 10">Uracil-DNA glycosylase</fullName>
        <shortName evidence="10">UDG</shortName>
        <ecNumber evidence="4 10">3.2.2.27</ecNumber>
    </recommendedName>
</protein>
<dbReference type="Proteomes" id="UP000654720">
    <property type="component" value="Chromosome"/>
</dbReference>
<evidence type="ECO:0000256" key="6">
    <source>
        <dbReference type="ARBA" id="ARBA00022490"/>
    </source>
</evidence>
<dbReference type="RefSeq" id="WP_027200360.1">
    <property type="nucleotide sequence ID" value="NZ_CAJKXH010000004.1"/>
</dbReference>
<evidence type="ECO:0000313" key="20">
    <source>
        <dbReference type="Proteomes" id="UP000654720"/>
    </source>
</evidence>
<organism evidence="16 18">
    <name type="scientific">Butyricimonas virosa</name>
    <dbReference type="NCBI Taxonomy" id="544645"/>
    <lineage>
        <taxon>Bacteria</taxon>
        <taxon>Pseudomonadati</taxon>
        <taxon>Bacteroidota</taxon>
        <taxon>Bacteroidia</taxon>
        <taxon>Bacteroidales</taxon>
        <taxon>Odoribacteraceae</taxon>
        <taxon>Butyricimonas</taxon>
    </lineage>
</organism>
<evidence type="ECO:0000256" key="4">
    <source>
        <dbReference type="ARBA" id="ARBA00012030"/>
    </source>
</evidence>
<dbReference type="SMART" id="SM00986">
    <property type="entry name" value="UDG"/>
    <property type="match status" value="1"/>
</dbReference>
<proteinExistence type="inferred from homology"/>
<dbReference type="CDD" id="cd10027">
    <property type="entry name" value="UDG-F1-like"/>
    <property type="match status" value="1"/>
</dbReference>
<dbReference type="GO" id="GO:0097510">
    <property type="term" value="P:base-excision repair, AP site formation via deaminated base removal"/>
    <property type="evidence" value="ECO:0007669"/>
    <property type="project" value="TreeGrafter"/>
</dbReference>
<dbReference type="PROSITE" id="PS00130">
    <property type="entry name" value="U_DNA_GLYCOSYLASE"/>
    <property type="match status" value="1"/>
</dbReference>
<comment type="function">
    <text evidence="2 10 12">Excises uracil residues from the DNA which can arise as a result of misincorporation of dUMP residues by DNA polymerase or due to deamination of cytosine.</text>
</comment>
<evidence type="ECO:0000256" key="8">
    <source>
        <dbReference type="ARBA" id="ARBA00022801"/>
    </source>
</evidence>
<dbReference type="EMBL" id="QSCR01000015">
    <property type="protein sequence ID" value="RGY17582.1"/>
    <property type="molecule type" value="Genomic_DNA"/>
</dbReference>
<dbReference type="NCBIfam" id="NF003588">
    <property type="entry name" value="PRK05254.1-1"/>
    <property type="match status" value="1"/>
</dbReference>
<dbReference type="FunFam" id="3.40.470.10:FF:000001">
    <property type="entry name" value="Uracil-DNA glycosylase"/>
    <property type="match status" value="1"/>
</dbReference>
<evidence type="ECO:0000313" key="14">
    <source>
        <dbReference type="EMBL" id="HJF71516.1"/>
    </source>
</evidence>
<keyword evidence="7 10" id="KW-0227">DNA damage</keyword>
<name>A0A412WY51_9BACT</name>
<comment type="catalytic activity">
    <reaction evidence="1 10 12">
        <text>Hydrolyzes single-stranded DNA or mismatched double-stranded DNA and polynucleotides, releasing free uracil.</text>
        <dbReference type="EC" id="3.2.2.27"/>
    </reaction>
</comment>
<dbReference type="GO" id="GO:0004844">
    <property type="term" value="F:uracil DNA N-glycosylase activity"/>
    <property type="evidence" value="ECO:0007669"/>
    <property type="project" value="UniProtKB-UniRule"/>
</dbReference>
<gene>
    <name evidence="10 14" type="primary">ung</name>
    <name evidence="16" type="ORF">DWW18_13405</name>
    <name evidence="17" type="ORF">DXA50_09875</name>
    <name evidence="15" type="ORF">I6J59_05105</name>
    <name evidence="14" type="ORF">K8V05_12250</name>
</gene>
<evidence type="ECO:0000256" key="7">
    <source>
        <dbReference type="ARBA" id="ARBA00022763"/>
    </source>
</evidence>
<keyword evidence="9 10" id="KW-0234">DNA repair</keyword>
<dbReference type="AlphaFoldDB" id="A0A412WY51"/>
<keyword evidence="6 10" id="KW-0963">Cytoplasm</keyword>
<dbReference type="InterPro" id="IPR018085">
    <property type="entry name" value="Ura-DNA_Glyclase_AS"/>
</dbReference>
<dbReference type="GO" id="GO:0005737">
    <property type="term" value="C:cytoplasm"/>
    <property type="evidence" value="ECO:0007669"/>
    <property type="project" value="UniProtKB-SubCell"/>
</dbReference>
<dbReference type="NCBIfam" id="NF003589">
    <property type="entry name" value="PRK05254.1-2"/>
    <property type="match status" value="1"/>
</dbReference>
<dbReference type="NCBIfam" id="NF003591">
    <property type="entry name" value="PRK05254.1-4"/>
    <property type="match status" value="1"/>
</dbReference>
<dbReference type="NCBIfam" id="TIGR00628">
    <property type="entry name" value="ung"/>
    <property type="match status" value="1"/>
</dbReference>
<comment type="subcellular location">
    <subcellularLocation>
        <location evidence="10">Cytoplasm</location>
    </subcellularLocation>
</comment>
<dbReference type="HAMAP" id="MF_00148">
    <property type="entry name" value="UDG"/>
    <property type="match status" value="1"/>
</dbReference>
<evidence type="ECO:0000256" key="5">
    <source>
        <dbReference type="ARBA" id="ARBA00018429"/>
    </source>
</evidence>
<evidence type="ECO:0000256" key="10">
    <source>
        <dbReference type="HAMAP-Rule" id="MF_00148"/>
    </source>
</evidence>
<dbReference type="PANTHER" id="PTHR11264">
    <property type="entry name" value="URACIL-DNA GLYCOSYLASE"/>
    <property type="match status" value="1"/>
</dbReference>
<dbReference type="InterPro" id="IPR002043">
    <property type="entry name" value="UDG_fam1"/>
</dbReference>
<dbReference type="PANTHER" id="PTHR11264:SF0">
    <property type="entry name" value="URACIL-DNA GLYCOSYLASE"/>
    <property type="match status" value="1"/>
</dbReference>
<dbReference type="EMBL" id="DYVS01000226">
    <property type="protein sequence ID" value="HJF71516.1"/>
    <property type="molecule type" value="Genomic_DNA"/>
</dbReference>
<dbReference type="Proteomes" id="UP000286063">
    <property type="component" value="Unassembled WGS sequence"/>
</dbReference>
<accession>A0A412WY51</accession>
<reference evidence="14" key="4">
    <citation type="submission" date="2021-09" db="EMBL/GenBank/DDBJ databases">
        <authorList>
            <person name="Gilroy R."/>
        </authorList>
    </citation>
    <scope>NUCLEOTIDE SEQUENCE</scope>
    <source>
        <strain evidence="14">6966</strain>
    </source>
</reference>
<dbReference type="InterPro" id="IPR005122">
    <property type="entry name" value="Uracil-DNA_glycosylase-like"/>
</dbReference>
<dbReference type="NCBIfam" id="NF003592">
    <property type="entry name" value="PRK05254.1-5"/>
    <property type="match status" value="1"/>
</dbReference>
<evidence type="ECO:0000256" key="9">
    <source>
        <dbReference type="ARBA" id="ARBA00023204"/>
    </source>
</evidence>
<dbReference type="Gene3D" id="3.40.470.10">
    <property type="entry name" value="Uracil-DNA glycosylase-like domain"/>
    <property type="match status" value="1"/>
</dbReference>
<evidence type="ECO:0000256" key="1">
    <source>
        <dbReference type="ARBA" id="ARBA00001400"/>
    </source>
</evidence>
<keyword evidence="8 10" id="KW-0378">Hydrolase</keyword>
<evidence type="ECO:0000313" key="19">
    <source>
        <dbReference type="Proteomes" id="UP000286063"/>
    </source>
</evidence>
<keyword evidence="16" id="KW-0326">Glycosidase</keyword>
<dbReference type="EC" id="3.2.2.27" evidence="4 10"/>
<dbReference type="Pfam" id="PF03167">
    <property type="entry name" value="UDG"/>
    <property type="match status" value="1"/>
</dbReference>
<evidence type="ECO:0000313" key="16">
    <source>
        <dbReference type="EMBL" id="RGV32585.1"/>
    </source>
</evidence>
<sequence length="222" mass="25184">MVDVKIEPSWKELLKDEFEKPYFSELIQFVKNEYKTTKIYPPGKLIFNAFDHCPAEQTKVVILGQDPYHGPGQAHGLCFSVPEGIEQPPSLQNIFKEINNDLGKPIPTSGNLERWAEQGVLLLNATLTVRAHQAGSHQNKGWETFTDAVIKIISEKKENLVFFLWGSYAQRKGAFIDTQRHLVLKSVHPSPLSANRGGWFGNHQFSQANAYLKSHGLKEIEW</sequence>
<feature type="domain" description="Uracil-DNA glycosylase-like" evidence="13">
    <location>
        <begin position="51"/>
        <end position="212"/>
    </location>
</feature>
<reference evidence="15 20" key="3">
    <citation type="submission" date="2021-02" db="EMBL/GenBank/DDBJ databases">
        <title>FDA dAtabase for Regulatory Grade micrObial Sequences (FDA-ARGOS): Supporting development and validation of Infectious Disease Dx tests.</title>
        <authorList>
            <person name="Carlson P."/>
            <person name="Fischbach M."/>
            <person name="Hastie J."/>
            <person name="Bilen M."/>
            <person name="Cheng A."/>
            <person name="Tallon L."/>
            <person name="Sadzewicz L."/>
            <person name="Zhao X."/>
            <person name="Boylan J."/>
            <person name="Ott S."/>
            <person name="Bowen H."/>
            <person name="Vavikolanu K."/>
            <person name="Mehta A."/>
            <person name="Aluvathingal J."/>
            <person name="Nadendla S."/>
            <person name="Yan Y."/>
            <person name="Sichtig H."/>
        </authorList>
    </citation>
    <scope>NUCLEOTIDE SEQUENCE [LARGE SCALE GENOMIC DNA]</scope>
    <source>
        <strain evidence="15 20">FDAARGOS_1229</strain>
    </source>
</reference>
<dbReference type="SUPFAM" id="SSF52141">
    <property type="entry name" value="Uracil-DNA glycosylase-like"/>
    <property type="match status" value="1"/>
</dbReference>
<dbReference type="GeneID" id="93096140"/>
<evidence type="ECO:0000313" key="15">
    <source>
        <dbReference type="EMBL" id="QRO51007.1"/>
    </source>
</evidence>
<keyword evidence="20" id="KW-1185">Reference proteome</keyword>
<comment type="similarity">
    <text evidence="3 10 12">Belongs to the uracil-DNA glycosylase (UDG) superfamily. UNG family.</text>
</comment>
<dbReference type="Proteomes" id="UP000283589">
    <property type="component" value="Unassembled WGS sequence"/>
</dbReference>
<evidence type="ECO:0000313" key="18">
    <source>
        <dbReference type="Proteomes" id="UP000283589"/>
    </source>
</evidence>